<gene>
    <name evidence="1" type="ORF">HA50_04910</name>
</gene>
<proteinExistence type="predicted"/>
<dbReference type="AlphaFoldDB" id="A0A1X1ES91"/>
<dbReference type="Proteomes" id="UP000193749">
    <property type="component" value="Unassembled WGS sequence"/>
</dbReference>
<comment type="caution">
    <text evidence="1">The sequence shown here is derived from an EMBL/GenBank/DDBJ whole genome shotgun (WGS) entry which is preliminary data.</text>
</comment>
<sequence>MARQNASARAAARDRLRGLLSRHYRLEQYDLFFAPSLHIARVLLSQLFLRQEQARNQSRFASQYRASELSVLPAVPVMAGNIALIEHVDLFYGRVRPLDECQSQSVTDASESFASQLHRRLISDARLFVARLDRHAELSADLVLIALRTQDFSTLVRSELRLFEQGLALGDTPEQALAQMAATGWRPYNIASVDTITLEAPFSLQSLQQPGLPFAILPTLPGKPPPEPNPDLQLWPVQRRMLLRANVRGSATKSQNMTSTLAKRLRELLNSGRDSEKVEKSRIGLVSATKGSKVGH</sequence>
<dbReference type="Pfam" id="PF19488">
    <property type="entry name" value="DUF6024"/>
    <property type="match status" value="1"/>
</dbReference>
<accession>A0A1X1ES91</accession>
<organism evidence="1 2">
    <name type="scientific">Pantoea cypripedii</name>
    <name type="common">Pectobacterium cypripedii</name>
    <name type="synonym">Erwinia cypripedii</name>
    <dbReference type="NCBI Taxonomy" id="55209"/>
    <lineage>
        <taxon>Bacteria</taxon>
        <taxon>Pseudomonadati</taxon>
        <taxon>Pseudomonadota</taxon>
        <taxon>Gammaproteobacteria</taxon>
        <taxon>Enterobacterales</taxon>
        <taxon>Erwiniaceae</taxon>
        <taxon>Pantoea</taxon>
    </lineage>
</organism>
<dbReference type="InterPro" id="IPR046066">
    <property type="entry name" value="DUF6024"/>
</dbReference>
<dbReference type="OrthoDB" id="5822449at2"/>
<dbReference type="STRING" id="55209.HA50_04910"/>
<name>A0A1X1ES91_PANCY</name>
<evidence type="ECO:0000313" key="2">
    <source>
        <dbReference type="Proteomes" id="UP000193749"/>
    </source>
</evidence>
<keyword evidence="2" id="KW-1185">Reference proteome</keyword>
<reference evidence="1 2" key="1">
    <citation type="journal article" date="2017" name="Antonie Van Leeuwenhoek">
        <title>Phylogenomic resolution of the bacterial genus Pantoea and its relationship with Erwinia and Tatumella.</title>
        <authorList>
            <person name="Palmer M."/>
            <person name="Steenkamp E.T."/>
            <person name="Coetzee M.P."/>
            <person name="Chan W.Y."/>
            <person name="van Zyl E."/>
            <person name="De Maayer P."/>
            <person name="Coutinho T.A."/>
            <person name="Blom J."/>
            <person name="Smits T.H."/>
            <person name="Duffy B."/>
            <person name="Venter S.N."/>
        </authorList>
    </citation>
    <scope>NUCLEOTIDE SEQUENCE [LARGE SCALE GENOMIC DNA]</scope>
    <source>
        <strain evidence="1 2">LMG 2657</strain>
    </source>
</reference>
<evidence type="ECO:0000313" key="1">
    <source>
        <dbReference type="EMBL" id="ORM92733.1"/>
    </source>
</evidence>
<protein>
    <submittedName>
        <fullName evidence="1">Uncharacterized protein</fullName>
    </submittedName>
</protein>
<dbReference type="EMBL" id="MLJI01000001">
    <property type="protein sequence ID" value="ORM92733.1"/>
    <property type="molecule type" value="Genomic_DNA"/>
</dbReference>
<dbReference type="RefSeq" id="WP_084873229.1">
    <property type="nucleotide sequence ID" value="NZ_JAGGMY010000001.1"/>
</dbReference>